<keyword evidence="5" id="KW-0812">Transmembrane</keyword>
<dbReference type="GO" id="GO:0051560">
    <property type="term" value="P:mitochondrial calcium ion homeostasis"/>
    <property type="evidence" value="ECO:0007669"/>
    <property type="project" value="InterPro"/>
</dbReference>
<dbReference type="STRING" id="56857.A0A200Q274"/>
<evidence type="ECO:0000256" key="1">
    <source>
        <dbReference type="ARBA" id="ARBA00004141"/>
    </source>
</evidence>
<keyword evidence="12" id="KW-1185">Reference proteome</keyword>
<reference evidence="11 12" key="1">
    <citation type="journal article" date="2017" name="Mol. Plant">
        <title>The Genome of Medicinal Plant Macleaya cordata Provides New Insights into Benzylisoquinoline Alkaloids Metabolism.</title>
        <authorList>
            <person name="Liu X."/>
            <person name="Liu Y."/>
            <person name="Huang P."/>
            <person name="Ma Y."/>
            <person name="Qing Z."/>
            <person name="Tang Q."/>
            <person name="Cao H."/>
            <person name="Cheng P."/>
            <person name="Zheng Y."/>
            <person name="Yuan Z."/>
            <person name="Zhou Y."/>
            <person name="Liu J."/>
            <person name="Tang Z."/>
            <person name="Zhuo Y."/>
            <person name="Zhang Y."/>
            <person name="Yu L."/>
            <person name="Huang J."/>
            <person name="Yang P."/>
            <person name="Peng Q."/>
            <person name="Zhang J."/>
            <person name="Jiang W."/>
            <person name="Zhang Z."/>
            <person name="Lin K."/>
            <person name="Ro D.K."/>
            <person name="Chen X."/>
            <person name="Xiong X."/>
            <person name="Shang Y."/>
            <person name="Huang S."/>
            <person name="Zeng J."/>
        </authorList>
    </citation>
    <scope>NUCLEOTIDE SEQUENCE [LARGE SCALE GENOMIC DNA]</scope>
    <source>
        <strain evidence="12">cv. BLH2017</strain>
        <tissue evidence="11">Root</tissue>
    </source>
</reference>
<proteinExistence type="inferred from homology"/>
<evidence type="ECO:0000256" key="2">
    <source>
        <dbReference type="ARBA" id="ARBA00005653"/>
    </source>
</evidence>
<dbReference type="PANTHER" id="PTHR13462">
    <property type="entry name" value="CALCIUM UNIPORTER PROTEIN, MITOCHONDRIAL"/>
    <property type="match status" value="1"/>
</dbReference>
<evidence type="ECO:0000313" key="12">
    <source>
        <dbReference type="Proteomes" id="UP000195402"/>
    </source>
</evidence>
<evidence type="ECO:0000256" key="3">
    <source>
        <dbReference type="ARBA" id="ARBA00022448"/>
    </source>
</evidence>
<keyword evidence="3" id="KW-0813">Transport</keyword>
<comment type="similarity">
    <text evidence="2">Belongs to the MCU (TC 1.A.77) family.</text>
</comment>
<comment type="subcellular location">
    <subcellularLocation>
        <location evidence="1">Membrane</location>
        <topology evidence="1">Multi-pass membrane protein</topology>
    </subcellularLocation>
</comment>
<evidence type="ECO:0000256" key="4">
    <source>
        <dbReference type="ARBA" id="ARBA00022568"/>
    </source>
</evidence>
<dbReference type="AlphaFoldDB" id="A0A200Q274"/>
<evidence type="ECO:0000256" key="9">
    <source>
        <dbReference type="ARBA" id="ARBA00023136"/>
    </source>
</evidence>
<evidence type="ECO:0000256" key="8">
    <source>
        <dbReference type="ARBA" id="ARBA00023065"/>
    </source>
</evidence>
<dbReference type="FunCoup" id="A0A200Q274">
    <property type="interactions" value="487"/>
</dbReference>
<accession>A0A200Q274</accession>
<evidence type="ECO:0000256" key="6">
    <source>
        <dbReference type="ARBA" id="ARBA00022837"/>
    </source>
</evidence>
<organism evidence="11 12">
    <name type="scientific">Macleaya cordata</name>
    <name type="common">Five-seeded plume-poppy</name>
    <name type="synonym">Bocconia cordata</name>
    <dbReference type="NCBI Taxonomy" id="56857"/>
    <lineage>
        <taxon>Eukaryota</taxon>
        <taxon>Viridiplantae</taxon>
        <taxon>Streptophyta</taxon>
        <taxon>Embryophyta</taxon>
        <taxon>Tracheophyta</taxon>
        <taxon>Spermatophyta</taxon>
        <taxon>Magnoliopsida</taxon>
        <taxon>Ranunculales</taxon>
        <taxon>Papaveraceae</taxon>
        <taxon>Papaveroideae</taxon>
        <taxon>Macleaya</taxon>
    </lineage>
</organism>
<evidence type="ECO:0000256" key="7">
    <source>
        <dbReference type="ARBA" id="ARBA00022989"/>
    </source>
</evidence>
<feature type="domain" description="Calcium uniporter protein C-terminal" evidence="10">
    <location>
        <begin position="173"/>
        <end position="331"/>
    </location>
</feature>
<dbReference type="GO" id="GO:1990246">
    <property type="term" value="C:uniplex complex"/>
    <property type="evidence" value="ECO:0007669"/>
    <property type="project" value="TreeGrafter"/>
</dbReference>
<protein>
    <submittedName>
        <fullName evidence="11">Coiled-coil domain containing protein 109</fullName>
    </submittedName>
</protein>
<keyword evidence="9" id="KW-0472">Membrane</keyword>
<gene>
    <name evidence="11" type="ORF">BVC80_1715g81</name>
</gene>
<dbReference type="Pfam" id="PF04678">
    <property type="entry name" value="MCU"/>
    <property type="match status" value="1"/>
</dbReference>
<comment type="caution">
    <text evidence="11">The sequence shown here is derived from an EMBL/GenBank/DDBJ whole genome shotgun (WGS) entry which is preliminary data.</text>
</comment>
<dbReference type="InterPro" id="IPR006769">
    <property type="entry name" value="MCU_C"/>
</dbReference>
<dbReference type="Proteomes" id="UP000195402">
    <property type="component" value="Unassembled WGS sequence"/>
</dbReference>
<dbReference type="OMA" id="IRICGEG"/>
<name>A0A200Q274_MACCD</name>
<keyword evidence="6" id="KW-0106">Calcium</keyword>
<dbReference type="GO" id="GO:0015292">
    <property type="term" value="F:uniporter activity"/>
    <property type="evidence" value="ECO:0007669"/>
    <property type="project" value="TreeGrafter"/>
</dbReference>
<keyword evidence="7" id="KW-1133">Transmembrane helix</keyword>
<sequence length="362" mass="41354">MAFRKTLANHIYHLTNISYPTLNRPLTKSIFTYQSLQNLIPLNPAQTTFNREFLTTTDAGDRCFRRNLQKRSIGHSTQSSVSPKVPSLPFGDKLIEKLKSINVCKDRLRLDGLIPPLPHPPETEMNQITVKDAKKLLKVAHLEMLKSTLRQIPKKSISYSEFVQICVEGSNTDQGLEFAKMLDESGSVIVLGNTVFLHPEEVTRAIGGIIPLPIARPNDPRKKELEEMEKEKVVIDETAVALVRRELWAGLGFLIAQTAGFMRLTFWELSWDVMEPICFYVTSGYFMAGYTFFMRTSKEPSFEGFFESRFSAKQKQLMKKYKFDIKRFNELKRSCYPSTIYSAEPATSIDQSERTLIGALHH</sequence>
<dbReference type="EMBL" id="MVGT01003299">
    <property type="protein sequence ID" value="OVA04559.1"/>
    <property type="molecule type" value="Genomic_DNA"/>
</dbReference>
<evidence type="ECO:0000313" key="11">
    <source>
        <dbReference type="EMBL" id="OVA04559.1"/>
    </source>
</evidence>
<keyword evidence="8" id="KW-0406">Ion transport</keyword>
<dbReference type="InParanoid" id="A0A200Q274"/>
<evidence type="ECO:0000256" key="5">
    <source>
        <dbReference type="ARBA" id="ARBA00022692"/>
    </source>
</evidence>
<dbReference type="OrthoDB" id="278338at2759"/>
<dbReference type="GO" id="GO:0036444">
    <property type="term" value="P:calcium import into the mitochondrion"/>
    <property type="evidence" value="ECO:0007669"/>
    <property type="project" value="TreeGrafter"/>
</dbReference>
<dbReference type="GO" id="GO:0005262">
    <property type="term" value="F:calcium channel activity"/>
    <property type="evidence" value="ECO:0007669"/>
    <property type="project" value="TreeGrafter"/>
</dbReference>
<keyword evidence="4" id="KW-0109">Calcium transport</keyword>
<evidence type="ECO:0000259" key="10">
    <source>
        <dbReference type="Pfam" id="PF04678"/>
    </source>
</evidence>
<dbReference type="InterPro" id="IPR039055">
    <property type="entry name" value="MCU_fam"/>
</dbReference>
<dbReference type="PANTHER" id="PTHR13462:SF31">
    <property type="entry name" value="CALCIUM UNIPORTER PROTEIN 1, MITOCHONDRIAL"/>
    <property type="match status" value="1"/>
</dbReference>